<dbReference type="Proteomes" id="UP000248553">
    <property type="component" value="Unassembled WGS sequence"/>
</dbReference>
<keyword evidence="1" id="KW-0732">Signal</keyword>
<gene>
    <name evidence="2" type="ORF">DLM85_09565</name>
</gene>
<evidence type="ECO:0000313" key="2">
    <source>
        <dbReference type="EMBL" id="RAK68266.1"/>
    </source>
</evidence>
<dbReference type="RefSeq" id="WP_111477879.1">
    <property type="nucleotide sequence ID" value="NZ_QHKM01000002.1"/>
</dbReference>
<reference evidence="3" key="1">
    <citation type="submission" date="2018-05" db="EMBL/GenBank/DDBJ databases">
        <authorList>
            <person name="Nie L."/>
        </authorList>
    </citation>
    <scope>NUCLEOTIDE SEQUENCE [LARGE SCALE GENOMIC DNA]</scope>
    <source>
        <strain evidence="3">NL</strain>
    </source>
</reference>
<evidence type="ECO:0000313" key="3">
    <source>
        <dbReference type="Proteomes" id="UP000248553"/>
    </source>
</evidence>
<dbReference type="EMBL" id="QHKM01000002">
    <property type="protein sequence ID" value="RAK68266.1"/>
    <property type="molecule type" value="Genomic_DNA"/>
</dbReference>
<keyword evidence="3" id="KW-1185">Reference proteome</keyword>
<accession>A0A328BQJ2</accession>
<dbReference type="AlphaFoldDB" id="A0A328BQJ2"/>
<name>A0A328BQJ2_9BACT</name>
<sequence length="146" mass="15960">MKSAILALAAFGLLGFTALAQQEPARPVVRIDDAVLKPALAKAITMTDMCGELYPHAQRVADVAALNDIDAQFVGRAAIWWNNTYDTDDDQRHFQRAFRVTDTLHLAHPDRIVQAGVMEFIASKSGGVLGSSNASNIKIPKWVWDA</sequence>
<comment type="caution">
    <text evidence="2">The sequence shown here is derived from an EMBL/GenBank/DDBJ whole genome shotgun (WGS) entry which is preliminary data.</text>
</comment>
<evidence type="ECO:0000256" key="1">
    <source>
        <dbReference type="SAM" id="SignalP"/>
    </source>
</evidence>
<proteinExistence type="predicted"/>
<feature type="chain" id="PRO_5016360082" evidence="1">
    <location>
        <begin position="21"/>
        <end position="146"/>
    </location>
</feature>
<feature type="signal peptide" evidence="1">
    <location>
        <begin position="1"/>
        <end position="20"/>
    </location>
</feature>
<organism evidence="2 3">
    <name type="scientific">Hymenobacter edaphi</name>
    <dbReference type="NCBI Taxonomy" id="2211146"/>
    <lineage>
        <taxon>Bacteria</taxon>
        <taxon>Pseudomonadati</taxon>
        <taxon>Bacteroidota</taxon>
        <taxon>Cytophagia</taxon>
        <taxon>Cytophagales</taxon>
        <taxon>Hymenobacteraceae</taxon>
        <taxon>Hymenobacter</taxon>
    </lineage>
</organism>
<protein>
    <submittedName>
        <fullName evidence="2">Uncharacterized protein</fullName>
    </submittedName>
</protein>